<accession>A0ACA9LA56</accession>
<gene>
    <name evidence="1" type="ORF">ACOLOM_LOCUS3580</name>
</gene>
<organism evidence="1 2">
    <name type="scientific">Acaulospora colombiana</name>
    <dbReference type="NCBI Taxonomy" id="27376"/>
    <lineage>
        <taxon>Eukaryota</taxon>
        <taxon>Fungi</taxon>
        <taxon>Fungi incertae sedis</taxon>
        <taxon>Mucoromycota</taxon>
        <taxon>Glomeromycotina</taxon>
        <taxon>Glomeromycetes</taxon>
        <taxon>Diversisporales</taxon>
        <taxon>Acaulosporaceae</taxon>
        <taxon>Acaulospora</taxon>
    </lineage>
</organism>
<name>A0ACA9LA56_9GLOM</name>
<proteinExistence type="predicted"/>
<protein>
    <submittedName>
        <fullName evidence="1">15997_t:CDS:1</fullName>
    </submittedName>
</protein>
<evidence type="ECO:0000313" key="1">
    <source>
        <dbReference type="EMBL" id="CAG8519265.1"/>
    </source>
</evidence>
<sequence>MDAQHELMRGIWGGDFVSPIKEDLIIGGLRVLDVGCGSGTWLLQLARDYPMNHYTGIDMSPVFPTNTDLQNVEFVQADVLQGIPFDADSFDFVHIRFLNTAFTEQQWEEKVIPEVTRVTKPKRWLELCEFDIDGQSFGPASRRMVTTLTSYLASKGINGLISEEISEFLESMETLETVYTEERFSGLGKWAGHLGDLAIKSFVSAFRGMRELPGWMGIEEEEYNEMVNKYSREVEDVRVPSAWYPWSQMLFKEYVSFAVRSRSNRQMNRRNEGLPQHIHEPVPKSQNALLRESIVIGFHFST</sequence>
<dbReference type="Proteomes" id="UP000789525">
    <property type="component" value="Unassembled WGS sequence"/>
</dbReference>
<dbReference type="EMBL" id="CAJVPT010005350">
    <property type="protein sequence ID" value="CAG8519265.1"/>
    <property type="molecule type" value="Genomic_DNA"/>
</dbReference>
<keyword evidence="2" id="KW-1185">Reference proteome</keyword>
<evidence type="ECO:0000313" key="2">
    <source>
        <dbReference type="Proteomes" id="UP000789525"/>
    </source>
</evidence>
<comment type="caution">
    <text evidence="1">The sequence shown here is derived from an EMBL/GenBank/DDBJ whole genome shotgun (WGS) entry which is preliminary data.</text>
</comment>
<reference evidence="1" key="1">
    <citation type="submission" date="2021-06" db="EMBL/GenBank/DDBJ databases">
        <authorList>
            <person name="Kallberg Y."/>
            <person name="Tangrot J."/>
            <person name="Rosling A."/>
        </authorList>
    </citation>
    <scope>NUCLEOTIDE SEQUENCE</scope>
    <source>
        <strain evidence="1">CL356</strain>
    </source>
</reference>